<evidence type="ECO:0000313" key="1">
    <source>
        <dbReference type="EMBL" id="MBC2668537.1"/>
    </source>
</evidence>
<name>A0A7X1FYA8_9SPHN</name>
<dbReference type="EMBL" id="JACLAX010000004">
    <property type="protein sequence ID" value="MBC2668537.1"/>
    <property type="molecule type" value="Genomic_DNA"/>
</dbReference>
<feature type="non-terminal residue" evidence="1">
    <location>
        <position position="76"/>
    </location>
</feature>
<protein>
    <submittedName>
        <fullName evidence="1">Uncharacterized protein</fullName>
    </submittedName>
</protein>
<reference evidence="1 2" key="1">
    <citation type="submission" date="2020-08" db="EMBL/GenBank/DDBJ databases">
        <title>The genome sequence of type strain Novosphingobium piscinae KCTC 42194.</title>
        <authorList>
            <person name="Liu Y."/>
        </authorList>
    </citation>
    <scope>NUCLEOTIDE SEQUENCE [LARGE SCALE GENOMIC DNA]</scope>
    <source>
        <strain evidence="1 2">KCTC 42194</strain>
    </source>
</reference>
<comment type="caution">
    <text evidence="1">The sequence shown here is derived from an EMBL/GenBank/DDBJ whole genome shotgun (WGS) entry which is preliminary data.</text>
</comment>
<organism evidence="1 2">
    <name type="scientific">Novosphingobium piscinae</name>
    <dbReference type="NCBI Taxonomy" id="1507448"/>
    <lineage>
        <taxon>Bacteria</taxon>
        <taxon>Pseudomonadati</taxon>
        <taxon>Pseudomonadota</taxon>
        <taxon>Alphaproteobacteria</taxon>
        <taxon>Sphingomonadales</taxon>
        <taxon>Sphingomonadaceae</taxon>
        <taxon>Novosphingobium</taxon>
    </lineage>
</organism>
<gene>
    <name evidence="1" type="ORF">H7F53_05200</name>
</gene>
<sequence>MQEATRSGSAGRRRPPATGAPGLVLYFAPGARPDPAALAAGASGFALAPDAGAAGAPVELRAAGLPFAALGLAPGP</sequence>
<accession>A0A7X1FYA8</accession>
<proteinExistence type="predicted"/>
<dbReference type="RefSeq" id="WP_221773593.1">
    <property type="nucleotide sequence ID" value="NZ_JACLAX010000004.1"/>
</dbReference>
<evidence type="ECO:0000313" key="2">
    <source>
        <dbReference type="Proteomes" id="UP000551327"/>
    </source>
</evidence>
<dbReference type="AlphaFoldDB" id="A0A7X1FYA8"/>
<dbReference type="Proteomes" id="UP000551327">
    <property type="component" value="Unassembled WGS sequence"/>
</dbReference>
<keyword evidence="2" id="KW-1185">Reference proteome</keyword>